<evidence type="ECO:0000313" key="2">
    <source>
        <dbReference type="EMBL" id="QHT24435.1"/>
    </source>
</evidence>
<accession>A0A6C0EAM6</accession>
<dbReference type="AlphaFoldDB" id="A0A6C0EAM6"/>
<dbReference type="EMBL" id="MN739745">
    <property type="protein sequence ID" value="QHT24435.1"/>
    <property type="molecule type" value="Genomic_DNA"/>
</dbReference>
<protein>
    <submittedName>
        <fullName evidence="2">Uncharacterized protein</fullName>
    </submittedName>
</protein>
<keyword evidence="1" id="KW-0175">Coiled coil</keyword>
<proteinExistence type="predicted"/>
<evidence type="ECO:0000256" key="1">
    <source>
        <dbReference type="SAM" id="Coils"/>
    </source>
</evidence>
<reference evidence="2" key="1">
    <citation type="journal article" date="2020" name="Nature">
        <title>Giant virus diversity and host interactions through global metagenomics.</title>
        <authorList>
            <person name="Schulz F."/>
            <person name="Roux S."/>
            <person name="Paez-Espino D."/>
            <person name="Jungbluth S."/>
            <person name="Walsh D.A."/>
            <person name="Denef V.J."/>
            <person name="McMahon K.D."/>
            <person name="Konstantinidis K.T."/>
            <person name="Eloe-Fadrosh E.A."/>
            <person name="Kyrpides N.C."/>
            <person name="Woyke T."/>
        </authorList>
    </citation>
    <scope>NUCLEOTIDE SEQUENCE</scope>
    <source>
        <strain evidence="2">GVMAG-M-3300023179-150</strain>
    </source>
</reference>
<feature type="coiled-coil region" evidence="1">
    <location>
        <begin position="256"/>
        <end position="283"/>
    </location>
</feature>
<organism evidence="2">
    <name type="scientific">viral metagenome</name>
    <dbReference type="NCBI Taxonomy" id="1070528"/>
    <lineage>
        <taxon>unclassified sequences</taxon>
        <taxon>metagenomes</taxon>
        <taxon>organismal metagenomes</taxon>
    </lineage>
</organism>
<name>A0A6C0EAM6_9ZZZZ</name>
<sequence>MNKLTSELFSKVTPGKILYDSTNLQLKEVPTLSKTGSYPFPTYKYIAYIQSIKTAIKKVISSNKNPSDYIHLFEKLFNGFFEDLEKDLERYKDQKRSNEYYFDNLGANFDDVCPIVEIVLSSMMIIPIYINNIEDHSDIYDRMCNIIDVNCLNIITKYQAYFDINYELKGKQNLISIMINHNVVKTLQYCLKNLPVSLDKELCEKISSKINTLKTIDKDKLGYYNEHLLQEFEELYSIYNNSCFMSNKIYETYMINKDLKTEVGNLKKQLENTEKVIDDIEIIDEKL</sequence>